<proteinExistence type="predicted"/>
<protein>
    <submittedName>
        <fullName evidence="2">Uncharacterized protein</fullName>
    </submittedName>
</protein>
<dbReference type="RefSeq" id="XP_060123779.1">
    <property type="nucleotide sequence ID" value="XM_060267796.1"/>
</dbReference>
<accession>A0AAF0F9P1</accession>
<keyword evidence="3" id="KW-1185">Reference proteome</keyword>
<feature type="region of interest" description="Disordered" evidence="1">
    <location>
        <begin position="154"/>
        <end position="252"/>
    </location>
</feature>
<dbReference type="EMBL" id="CP119965">
    <property type="protein sequence ID" value="WFD40882.1"/>
    <property type="molecule type" value="Genomic_DNA"/>
</dbReference>
<dbReference type="Proteomes" id="UP001217754">
    <property type="component" value="Chromosome 8"/>
</dbReference>
<sequence>MYKRAISVNDVLQEREARGITRTSSEYTHIPADVQSQLQSMSWRIRANVNRGYAGGTPNGVAGAQSKQHFNSAQDTMQEVKSSFHQWGRTATMPNGALRGAMGPPPSQEANMMSRWSSDTDTTFGSLNVNASLKRGMAEDDSDAILANCFDEDEGSQWGTPFTQSNSDSENEPLDAPMNVERAVRPLPARSGFRPTKSMPPLRELPLDNDSGQSTPYTHHRSGSDSDEAMAPAEEPFRHVDFTSYASRTDNF</sequence>
<organism evidence="2 3">
    <name type="scientific">Malassezia japonica</name>
    <dbReference type="NCBI Taxonomy" id="223818"/>
    <lineage>
        <taxon>Eukaryota</taxon>
        <taxon>Fungi</taxon>
        <taxon>Dikarya</taxon>
        <taxon>Basidiomycota</taxon>
        <taxon>Ustilaginomycotina</taxon>
        <taxon>Malasseziomycetes</taxon>
        <taxon>Malasseziales</taxon>
        <taxon>Malasseziaceae</taxon>
        <taxon>Malassezia</taxon>
    </lineage>
</organism>
<feature type="compositionally biased region" description="Polar residues" evidence="1">
    <location>
        <begin position="157"/>
        <end position="168"/>
    </location>
</feature>
<name>A0AAF0F9P1_9BASI</name>
<reference evidence="2" key="1">
    <citation type="submission" date="2023-03" db="EMBL/GenBank/DDBJ databases">
        <title>Mating type loci evolution in Malassezia.</title>
        <authorList>
            <person name="Coelho M.A."/>
        </authorList>
    </citation>
    <scope>NUCLEOTIDE SEQUENCE</scope>
    <source>
        <strain evidence="2">CBS 9431</strain>
    </source>
</reference>
<gene>
    <name evidence="2" type="ORF">MJAP1_003873</name>
</gene>
<evidence type="ECO:0000313" key="3">
    <source>
        <dbReference type="Proteomes" id="UP001217754"/>
    </source>
</evidence>
<evidence type="ECO:0000313" key="2">
    <source>
        <dbReference type="EMBL" id="WFD40882.1"/>
    </source>
</evidence>
<dbReference type="GeneID" id="85227524"/>
<dbReference type="AlphaFoldDB" id="A0AAF0F9P1"/>
<evidence type="ECO:0000256" key="1">
    <source>
        <dbReference type="SAM" id="MobiDB-lite"/>
    </source>
</evidence>